<comment type="similarity">
    <text evidence="1">Belongs to the PPR family. P subfamily.</text>
</comment>
<evidence type="ECO:0000256" key="1">
    <source>
        <dbReference type="ARBA" id="ARBA00007626"/>
    </source>
</evidence>
<comment type="caution">
    <text evidence="2">The sequence shown here is derived from an EMBL/GenBank/DDBJ whole genome shotgun (WGS) entry which is preliminary data.</text>
</comment>
<protein>
    <submittedName>
        <fullName evidence="2">Uncharacterized protein</fullName>
    </submittedName>
</protein>
<gene>
    <name evidence="2" type="ORF">NA57DRAFT_33687</name>
</gene>
<accession>A0A9P4IMT1</accession>
<name>A0A9P4IMT1_9PEZI</name>
<dbReference type="Gene3D" id="1.25.40.10">
    <property type="entry name" value="Tetratricopeptide repeat domain"/>
    <property type="match status" value="2"/>
</dbReference>
<proteinExistence type="inferred from homology"/>
<reference evidence="2" key="1">
    <citation type="journal article" date="2020" name="Stud. Mycol.">
        <title>101 Dothideomycetes genomes: a test case for predicting lifestyles and emergence of pathogens.</title>
        <authorList>
            <person name="Haridas S."/>
            <person name="Albert R."/>
            <person name="Binder M."/>
            <person name="Bloem J."/>
            <person name="Labutti K."/>
            <person name="Salamov A."/>
            <person name="Andreopoulos B."/>
            <person name="Baker S."/>
            <person name="Barry K."/>
            <person name="Bills G."/>
            <person name="Bluhm B."/>
            <person name="Cannon C."/>
            <person name="Castanera R."/>
            <person name="Culley D."/>
            <person name="Daum C."/>
            <person name="Ezra D."/>
            <person name="Gonzalez J."/>
            <person name="Henrissat B."/>
            <person name="Kuo A."/>
            <person name="Liang C."/>
            <person name="Lipzen A."/>
            <person name="Lutzoni F."/>
            <person name="Magnuson J."/>
            <person name="Mondo S."/>
            <person name="Nolan M."/>
            <person name="Ohm R."/>
            <person name="Pangilinan J."/>
            <person name="Park H.-J."/>
            <person name="Ramirez L."/>
            <person name="Alfaro M."/>
            <person name="Sun H."/>
            <person name="Tritt A."/>
            <person name="Yoshinaga Y."/>
            <person name="Zwiers L.-H."/>
            <person name="Turgeon B."/>
            <person name="Goodwin S."/>
            <person name="Spatafora J."/>
            <person name="Crous P."/>
            <person name="Grigoriev I."/>
        </authorList>
    </citation>
    <scope>NUCLEOTIDE SEQUENCE</scope>
    <source>
        <strain evidence="2">CBS 133067</strain>
    </source>
</reference>
<dbReference type="Proteomes" id="UP000799772">
    <property type="component" value="Unassembled WGS sequence"/>
</dbReference>
<dbReference type="OrthoDB" id="185373at2759"/>
<dbReference type="EMBL" id="ML978123">
    <property type="protein sequence ID" value="KAF2102113.1"/>
    <property type="molecule type" value="Genomic_DNA"/>
</dbReference>
<dbReference type="AlphaFoldDB" id="A0A9P4IMT1"/>
<keyword evidence="3" id="KW-1185">Reference proteome</keyword>
<dbReference type="InterPro" id="IPR050872">
    <property type="entry name" value="PPR_P_subfamily"/>
</dbReference>
<organism evidence="2 3">
    <name type="scientific">Rhizodiscina lignyota</name>
    <dbReference type="NCBI Taxonomy" id="1504668"/>
    <lineage>
        <taxon>Eukaryota</taxon>
        <taxon>Fungi</taxon>
        <taxon>Dikarya</taxon>
        <taxon>Ascomycota</taxon>
        <taxon>Pezizomycotina</taxon>
        <taxon>Dothideomycetes</taxon>
        <taxon>Pleosporomycetidae</taxon>
        <taxon>Aulographales</taxon>
        <taxon>Rhizodiscinaceae</taxon>
        <taxon>Rhizodiscina</taxon>
    </lineage>
</organism>
<evidence type="ECO:0000313" key="2">
    <source>
        <dbReference type="EMBL" id="KAF2102113.1"/>
    </source>
</evidence>
<evidence type="ECO:0000313" key="3">
    <source>
        <dbReference type="Proteomes" id="UP000799772"/>
    </source>
</evidence>
<dbReference type="InterPro" id="IPR011990">
    <property type="entry name" value="TPR-like_helical_dom_sf"/>
</dbReference>
<dbReference type="PANTHER" id="PTHR46128">
    <property type="entry name" value="MITOCHONDRIAL GROUP I INTRON SPLICING FACTOR CCM1"/>
    <property type="match status" value="1"/>
</dbReference>
<sequence length="744" mass="85578">MRSHLTRLVFRHLVYGRPIVHRGCLYTSRITNRLNGPPASIAAQRRTFFGFFNVGRDARSKKQDTAPGLAKMKRLTESQVMDSRPPNIEELAPALREFFKYKVAKETALDDIEASYVRDTMEHLQKHKQSDGKPWLSVDDLLLVRTIFRPLPFEDVSIVHKAVANLMLTEINERLSNGAKGSKVSYEQNMELIPAVIAVLCHTQQALLAKDWLKTTLRSITATPDVLKDTVCVLLAGLLRQDADESVILDTLELAGPDKTPNMKGQMVSYYAKRGMIPEALHWFNQLEKEKRSWGLVWLLDSCTRTKDESLGHQLIRDYLEYFLGSKHIWMAVFRFAAGTGRGTEEVDRMMTIMEKRKPVSANWEVDNAIINNLVEFAMMQKDPYLAERFIALGEKRGVKPDARTFSLQIEYRLSVDDVDGALASYKQIKNLLRSDDDSDANNAAEIAAINHLVQGMCRVERRYSFQQIMDIVDDLSDKPKTSFEPKTVSCLCILHLRREEYHDVVDLLDTHTQKYSLVDRAMIRDAFVGHCLDRRNSIAKVWDAYMIFRQVFSYETNREIRTRIMNEFYARRRPDMAFHVFEHMRTHPSVPSQGIRVDKDTYIEAFKGIARTADAETLEQVHNLLKLDPEVEPDTIINNALMMAYIGAQDSYRALEIWEEIMDSKEGPSYNSILIAFRACESHPIGAEKARAIWERILGFDIEITRDVFNAWLCCLAARGQNKELEEWIKRAGEFNTEIDFQM</sequence>
<dbReference type="PANTHER" id="PTHR46128:SF329">
    <property type="entry name" value="MITOCHONDRIAL GROUP I INTRON SPLICING FACTOR DMR1"/>
    <property type="match status" value="1"/>
</dbReference>